<gene>
    <name evidence="1" type="ORF">GIY56_06485</name>
</gene>
<keyword evidence="2" id="KW-1185">Reference proteome</keyword>
<evidence type="ECO:0000313" key="2">
    <source>
        <dbReference type="Proteomes" id="UP000481417"/>
    </source>
</evidence>
<dbReference type="Gene3D" id="1.10.238.160">
    <property type="match status" value="1"/>
</dbReference>
<accession>A0A6L6HL69</accession>
<comment type="caution">
    <text evidence="1">The sequence shown here is derived from an EMBL/GenBank/DDBJ whole genome shotgun (WGS) entry which is preliminary data.</text>
</comment>
<evidence type="ECO:0000313" key="1">
    <source>
        <dbReference type="EMBL" id="MTD99926.1"/>
    </source>
</evidence>
<dbReference type="SUPFAM" id="SSF46955">
    <property type="entry name" value="Putative DNA-binding domain"/>
    <property type="match status" value="1"/>
</dbReference>
<proteinExistence type="predicted"/>
<dbReference type="InterPro" id="IPR009061">
    <property type="entry name" value="DNA-bd_dom_put_sf"/>
</dbReference>
<dbReference type="EMBL" id="WMBT01000003">
    <property type="protein sequence ID" value="MTD99926.1"/>
    <property type="molecule type" value="Genomic_DNA"/>
</dbReference>
<organism evidence="1 2">
    <name type="scientific">Paracoccus lichenicola</name>
    <dbReference type="NCBI Taxonomy" id="2665644"/>
    <lineage>
        <taxon>Bacteria</taxon>
        <taxon>Pseudomonadati</taxon>
        <taxon>Pseudomonadota</taxon>
        <taxon>Alphaproteobacteria</taxon>
        <taxon>Rhodobacterales</taxon>
        <taxon>Paracoccaceae</taxon>
        <taxon>Paracoccus</taxon>
    </lineage>
</organism>
<protein>
    <submittedName>
        <fullName evidence="1">AlpA family phage regulatory protein</fullName>
    </submittedName>
</protein>
<reference evidence="1 2" key="1">
    <citation type="submission" date="2019-11" db="EMBL/GenBank/DDBJ databases">
        <authorList>
            <person name="Lang L."/>
        </authorList>
    </citation>
    <scope>NUCLEOTIDE SEQUENCE [LARGE SCALE GENOMIC DNA]</scope>
    <source>
        <strain evidence="1 2">YIM 132242</strain>
    </source>
</reference>
<dbReference type="RefSeq" id="WP_154764012.1">
    <property type="nucleotide sequence ID" value="NZ_WMBT01000003.1"/>
</dbReference>
<dbReference type="AlphaFoldDB" id="A0A6L6HL69"/>
<sequence>MKYLSVKDLAIRFGVSIQTIWVWSGDGPYCIKGFPKPVKLGPQVVRWKLDDVEAWEASRESAA</sequence>
<name>A0A6L6HL69_9RHOB</name>
<dbReference type="Proteomes" id="UP000481417">
    <property type="component" value="Unassembled WGS sequence"/>
</dbReference>